<keyword evidence="3" id="KW-1185">Reference proteome</keyword>
<feature type="region of interest" description="Disordered" evidence="1">
    <location>
        <begin position="1203"/>
        <end position="1289"/>
    </location>
</feature>
<dbReference type="OrthoDB" id="333323at2759"/>
<evidence type="ECO:0000256" key="1">
    <source>
        <dbReference type="SAM" id="MobiDB-lite"/>
    </source>
</evidence>
<sequence length="1735" mass="197236">MFQLMKDTGMDLHDPIYASLLKAISKTPSSPSSSSSLSLSSLSSSLPLLKRDKHLPSSFFSSFSSFPPLVQSLLLLKAMLKRHPSIHSPSSSSYHFDPPSSSRVDIRCFNYALTTAARHHPQRSLHFSHSPSSSLSSSSPSSSSLAFSSSSFLHLHRSLGSISKTSKPSEAFQLWRAMQEKVEEEASTKKRKEKKTTDEGEEGEGVEELEGEGAWSAEWIVRQLHASEGLVRPNSITLTTALQAFRNANNTPLSPLLKSYLPSSSSLATSYEGVPQLKSLLPSSSLYNPKKEDSFSSSSSSTYSQERPVGGSLPPSHFGRNRPLREAKEEEEGEEEEVSCSKEREERRVATAGEGRSFFVRPQMIDIPLLNALIHCKAIEGDLEGIEAILDMKRPIQDIVEEDEEKSQDLPRGEEIRKKKNGKILQIYGMFDDVTFKNLLFAASKAHRPHKSEEYLERQIAHGIPPGIQHWNQLFKAYVGRLRDISEGVQEEGGQEEKNTRHLGRERRGTGRESSNRRKEEGHEEGRKEGEEKGRDVSTKEVLHGEEKRNGEKKMAEEINFSESSMSLDEEEEEVRKLISRVIEVYRHLNTDGPFPGMKTFLIVNRALASGVSAARQVMLNQKRKPSSSSFSPFASSFLSTLAKKAAETSVQVARDYQQSLLQGNLHTQLTTLLSSSSSSLSSSVLREKVPRMGVGERLDGEEVSDRIEVYWQLFFNPWIFGEAMKACLASPPRRWGRTKAGGGGGEEGKDREVLEIFLDLLLPARNQFLRSFFHREKIFSSLHAETTKRTKEKEKTNLTEEEEERESLERKEALRDMNHQQDLAVSLSSPREEEDEEEEDKKEMDKYLSLLPPSLGLLPIGICELLIEALKNLYRRFSISNKESFLSLEEDREEEEEEKKKKIMNDREIDRERREKKDDEEEEPVKRRRREKEREEVKILMKKAFIAMLQEWSRKIFTLDGGLHRIYEDLFLEGEDEEKKKKMKSRSGDSKGILSSASWHTEESQEGKKKRWSERRSDEDEGKSALKEEKARKKIERNIKEKMNLVRLPTELLPFDIRQEETEENEEDEEEDGGFSDERARKLLKEKSRKEREGSKQNTLASQEEGEEEFPFSSSSSFISRAPSIGMKLKRRLLDQLRSSSSFDEAKSVYGELHYYGQEERMFTLGPGDREVLYRHLLRLAPHPVDALSFYISLPSHSKRRSIMTSSKRKDLETFSRKAHSSPLLRQPSTQHDEKKSGDIFFNSTKEREERERTAGEEARDHTGEAIVEEEQEKERKEEEEEWAVVTSSSSPVERVPLSFLKAAIGKAIEVARQSEKESGRLLDLLPFLLKSPYPSASFLSPCLCLKILEHLAKSETSPSSSSSSFSSSSSLSSSSLFSSAREKKDRECGGGGGETGDGILQFLEKSLEVLYVLHDDHEDGERKKKKNVSDLLMKEEEGGEEELSITRKDLELSAMRALGQTGSWRQAISLLHLRLQSLFGSPSSLSSSSPSFSSSSSSLSSLSILSSSAWSSPPPLAWWIEAKRAAEKAERPEIAKSLEILTRYKFAVGKEEIEKDRKKTEKEEEKILKSLLKEFLEGEGDARDKEDAFLKKLKKNQMMNSDLLASVVKKALEEEKKKKYMGSRAEDKPSLFHIAEKLSTDRDKSEEEDHEDLMKEKKKKKRDFLVGGGEEEEGEKRSKKNIFGEEVSKYTVLYKLEKLLDLPDLKKRNPYGDTIKRKSNKPKIKKKKKNKEE</sequence>
<comment type="caution">
    <text evidence="2">The sequence shown here is derived from an EMBL/GenBank/DDBJ whole genome shotgun (WGS) entry which is preliminary data.</text>
</comment>
<feature type="compositionally biased region" description="Basic and acidic residues" evidence="1">
    <location>
        <begin position="1077"/>
        <end position="1096"/>
    </location>
</feature>
<feature type="region of interest" description="Disordered" evidence="1">
    <location>
        <begin position="182"/>
        <end position="210"/>
    </location>
</feature>
<gene>
    <name evidence="2" type="ORF">CSUI_000480</name>
</gene>
<feature type="region of interest" description="Disordered" evidence="1">
    <location>
        <begin position="978"/>
        <end position="1034"/>
    </location>
</feature>
<evidence type="ECO:0000313" key="2">
    <source>
        <dbReference type="EMBL" id="PHJ25660.1"/>
    </source>
</evidence>
<feature type="compositionally biased region" description="Basic and acidic residues" evidence="1">
    <location>
        <begin position="790"/>
        <end position="799"/>
    </location>
</feature>
<dbReference type="GeneID" id="94423925"/>
<keyword evidence="2" id="KW-0812">Transmembrane</keyword>
<feature type="compositionally biased region" description="Basic and acidic residues" evidence="1">
    <location>
        <begin position="1015"/>
        <end position="1034"/>
    </location>
</feature>
<feature type="compositionally biased region" description="Acidic residues" evidence="1">
    <location>
        <begin position="199"/>
        <end position="210"/>
    </location>
</feature>
<feature type="compositionally biased region" description="Basic and acidic residues" evidence="1">
    <location>
        <begin position="1246"/>
        <end position="1265"/>
    </location>
</feature>
<feature type="compositionally biased region" description="Acidic residues" evidence="1">
    <location>
        <begin position="1268"/>
        <end position="1284"/>
    </location>
</feature>
<keyword evidence="2" id="KW-0472">Membrane</keyword>
<protein>
    <submittedName>
        <fullName evidence="2">Transmembrane protein</fullName>
    </submittedName>
</protein>
<feature type="region of interest" description="Disordered" evidence="1">
    <location>
        <begin position="282"/>
        <end position="347"/>
    </location>
</feature>
<feature type="compositionally biased region" description="Basic residues" evidence="1">
    <location>
        <begin position="1719"/>
        <end position="1735"/>
    </location>
</feature>
<evidence type="ECO:0000313" key="3">
    <source>
        <dbReference type="Proteomes" id="UP000221165"/>
    </source>
</evidence>
<feature type="region of interest" description="Disordered" evidence="1">
    <location>
        <begin position="1357"/>
        <end position="1379"/>
    </location>
</feature>
<feature type="compositionally biased region" description="Basic and acidic residues" evidence="1">
    <location>
        <begin position="1633"/>
        <end position="1657"/>
    </location>
</feature>
<feature type="compositionally biased region" description="Basic and acidic residues" evidence="1">
    <location>
        <begin position="506"/>
        <end position="557"/>
    </location>
</feature>
<feature type="compositionally biased region" description="Basic and acidic residues" evidence="1">
    <location>
        <begin position="808"/>
        <end position="820"/>
    </location>
</feature>
<feature type="region of interest" description="Disordered" evidence="1">
    <location>
        <begin position="790"/>
        <end position="845"/>
    </location>
</feature>
<feature type="region of interest" description="Disordered" evidence="1">
    <location>
        <begin position="1052"/>
        <end position="1118"/>
    </location>
</feature>
<feature type="compositionally biased region" description="Acidic residues" evidence="1">
    <location>
        <begin position="329"/>
        <end position="338"/>
    </location>
</feature>
<dbReference type="RefSeq" id="XP_067927306.1">
    <property type="nucleotide sequence ID" value="XM_068060714.1"/>
</dbReference>
<dbReference type="VEuPathDB" id="ToxoDB:CSUI_000480"/>
<feature type="compositionally biased region" description="Low complexity" evidence="1">
    <location>
        <begin position="1361"/>
        <end position="1379"/>
    </location>
</feature>
<feature type="compositionally biased region" description="Low complexity" evidence="1">
    <location>
        <begin position="295"/>
        <end position="304"/>
    </location>
</feature>
<feature type="compositionally biased region" description="Acidic residues" evidence="1">
    <location>
        <begin position="1062"/>
        <end position="1076"/>
    </location>
</feature>
<feature type="compositionally biased region" description="Polar residues" evidence="1">
    <location>
        <begin position="821"/>
        <end position="830"/>
    </location>
</feature>
<feature type="region of interest" description="Disordered" evidence="1">
    <location>
        <begin position="1707"/>
        <end position="1735"/>
    </location>
</feature>
<reference evidence="2 3" key="1">
    <citation type="journal article" date="2017" name="Int. J. Parasitol.">
        <title>The genome of the protozoan parasite Cystoisospora suis and a reverse vaccinology approach to identify vaccine candidates.</title>
        <authorList>
            <person name="Palmieri N."/>
            <person name="Shrestha A."/>
            <person name="Ruttkowski B."/>
            <person name="Beck T."/>
            <person name="Vogl C."/>
            <person name="Tomley F."/>
            <person name="Blake D.P."/>
            <person name="Joachim A."/>
        </authorList>
    </citation>
    <scope>NUCLEOTIDE SEQUENCE [LARGE SCALE GENOMIC DNA]</scope>
    <source>
        <strain evidence="2 3">Wien I</strain>
    </source>
</reference>
<accession>A0A2C6L0S5</accession>
<name>A0A2C6L0S5_9APIC</name>
<proteinExistence type="predicted"/>
<feature type="region of interest" description="Disordered" evidence="1">
    <location>
        <begin position="489"/>
        <end position="567"/>
    </location>
</feature>
<feature type="region of interest" description="Disordered" evidence="1">
    <location>
        <begin position="1633"/>
        <end position="1682"/>
    </location>
</feature>
<dbReference type="EMBL" id="MIGC01000186">
    <property type="protein sequence ID" value="PHJ25660.1"/>
    <property type="molecule type" value="Genomic_DNA"/>
</dbReference>
<dbReference type="Proteomes" id="UP000221165">
    <property type="component" value="Unassembled WGS sequence"/>
</dbReference>
<organism evidence="2 3">
    <name type="scientific">Cystoisospora suis</name>
    <dbReference type="NCBI Taxonomy" id="483139"/>
    <lineage>
        <taxon>Eukaryota</taxon>
        <taxon>Sar</taxon>
        <taxon>Alveolata</taxon>
        <taxon>Apicomplexa</taxon>
        <taxon>Conoidasida</taxon>
        <taxon>Coccidia</taxon>
        <taxon>Eucoccidiorida</taxon>
        <taxon>Eimeriorina</taxon>
        <taxon>Sarcocystidae</taxon>
        <taxon>Cystoisospora</taxon>
    </lineage>
</organism>
<feature type="region of interest" description="Disordered" evidence="1">
    <location>
        <begin position="910"/>
        <end position="936"/>
    </location>
</feature>